<feature type="region of interest" description="Disordered" evidence="1">
    <location>
        <begin position="1"/>
        <end position="30"/>
    </location>
</feature>
<organism evidence="2 3">
    <name type="scientific">Naegleria lovaniensis</name>
    <name type="common">Amoeba</name>
    <dbReference type="NCBI Taxonomy" id="51637"/>
    <lineage>
        <taxon>Eukaryota</taxon>
        <taxon>Discoba</taxon>
        <taxon>Heterolobosea</taxon>
        <taxon>Tetramitia</taxon>
        <taxon>Eutetramitia</taxon>
        <taxon>Vahlkampfiidae</taxon>
        <taxon>Naegleria</taxon>
    </lineage>
</organism>
<comment type="caution">
    <text evidence="2">The sequence shown here is derived from an EMBL/GenBank/DDBJ whole genome shotgun (WGS) entry which is preliminary data.</text>
</comment>
<dbReference type="InterPro" id="IPR027409">
    <property type="entry name" value="GroEL-like_apical_dom_sf"/>
</dbReference>
<dbReference type="GeneID" id="68095238"/>
<protein>
    <submittedName>
        <fullName evidence="2">Uncharacterized protein</fullName>
    </submittedName>
</protein>
<name>A0AA88KQD4_NAELO</name>
<dbReference type="Gene3D" id="3.50.7.10">
    <property type="entry name" value="GroEL"/>
    <property type="match status" value="1"/>
</dbReference>
<dbReference type="EMBL" id="PYSW02000016">
    <property type="protein sequence ID" value="KAG2386337.1"/>
    <property type="molecule type" value="Genomic_DNA"/>
</dbReference>
<dbReference type="Proteomes" id="UP000816034">
    <property type="component" value="Unassembled WGS sequence"/>
</dbReference>
<gene>
    <name evidence="2" type="ORF">C9374_002783</name>
</gene>
<dbReference type="SUPFAM" id="SSF52029">
    <property type="entry name" value="GroEL apical domain-like"/>
    <property type="match status" value="1"/>
</dbReference>
<dbReference type="InterPro" id="IPR002423">
    <property type="entry name" value="Cpn60/GroEL/TCP-1"/>
</dbReference>
<dbReference type="AlphaFoldDB" id="A0AA88KQD4"/>
<reference evidence="2 3" key="1">
    <citation type="journal article" date="2018" name="BMC Genomics">
        <title>The genome of Naegleria lovaniensis, the basis for a comparative approach to unravel pathogenicity factors of the human pathogenic amoeba N. fowleri.</title>
        <authorList>
            <person name="Liechti N."/>
            <person name="Schurch N."/>
            <person name="Bruggmann R."/>
            <person name="Wittwer M."/>
        </authorList>
    </citation>
    <scope>NUCLEOTIDE SEQUENCE [LARGE SCALE GENOMIC DNA]</scope>
    <source>
        <strain evidence="2 3">ATCC 30569</strain>
    </source>
</reference>
<dbReference type="GO" id="GO:0005524">
    <property type="term" value="F:ATP binding"/>
    <property type="evidence" value="ECO:0007669"/>
    <property type="project" value="InterPro"/>
</dbReference>
<evidence type="ECO:0000256" key="1">
    <source>
        <dbReference type="SAM" id="MobiDB-lite"/>
    </source>
</evidence>
<evidence type="ECO:0000313" key="2">
    <source>
        <dbReference type="EMBL" id="KAG2386337.1"/>
    </source>
</evidence>
<proteinExistence type="predicted"/>
<dbReference type="RefSeq" id="XP_044550329.1">
    <property type="nucleotide sequence ID" value="XM_044692238.1"/>
</dbReference>
<evidence type="ECO:0000313" key="3">
    <source>
        <dbReference type="Proteomes" id="UP000816034"/>
    </source>
</evidence>
<dbReference type="Pfam" id="PF00118">
    <property type="entry name" value="Cpn60_TCP1"/>
    <property type="match status" value="1"/>
</dbReference>
<feature type="compositionally biased region" description="Polar residues" evidence="1">
    <location>
        <begin position="19"/>
        <end position="30"/>
    </location>
</feature>
<accession>A0AA88KQD4</accession>
<keyword evidence="3" id="KW-1185">Reference proteome</keyword>
<sequence>MIKSKHDSGHTSAGDEWNNDQGSSPESTKFIQLTPQDPKFHELKLKLIHLFNFTEDDIHTIEISHQSDHVKMSLHPRKHIDKTLLFEQRPQVIFSRSETVIPRNHKIISYYDGFEIVRRESRFGKTTVMPSAQIALIDFTFPDMNDVTEITGLTNYSEIDRVLREKRRETLELCKALKALGCNVIISQHSLYKHELVQRCLDKLGILLVEGPFMNQDMKQMSIALNCQIISSIASVRNYLFGSAERVEIVTKDNDKICVKVSNIPCIYDCYRHVGLIFRGEPQEGSNDYCPLEITCLVASYLTLKELHHVAISCKFMYRSLLDVVHFKNDSEAPNISEILEREKLDVGS</sequence>